<dbReference type="PANTHER" id="PTHR11926:SF1498">
    <property type="entry name" value="GLYCOSYLTRANSFERASE"/>
    <property type="match status" value="1"/>
</dbReference>
<dbReference type="AlphaFoldDB" id="A0A3B1F026"/>
<dbReference type="GO" id="GO:0080044">
    <property type="term" value="F:quercetin 7-O-glucosyltransferase activity"/>
    <property type="evidence" value="ECO:0007669"/>
    <property type="project" value="TreeGrafter"/>
</dbReference>
<evidence type="ECO:0000256" key="2">
    <source>
        <dbReference type="ARBA" id="ARBA00022679"/>
    </source>
</evidence>
<dbReference type="CDD" id="cd03784">
    <property type="entry name" value="GT1_Gtf-like"/>
    <property type="match status" value="1"/>
</dbReference>
<dbReference type="FunFam" id="3.40.50.2000:FF:000027">
    <property type="entry name" value="Glycosyltransferase"/>
    <property type="match status" value="1"/>
</dbReference>
<dbReference type="EMBL" id="LC368265">
    <property type="protein sequence ID" value="BBC62107.1"/>
    <property type="molecule type" value="mRNA"/>
</dbReference>
<dbReference type="GO" id="GO:0080043">
    <property type="term" value="F:quercetin 3-O-glucosyltransferase activity"/>
    <property type="evidence" value="ECO:0007669"/>
    <property type="project" value="TreeGrafter"/>
</dbReference>
<dbReference type="SUPFAM" id="SSF53756">
    <property type="entry name" value="UDP-Glycosyltransferase/glycogen phosphorylase"/>
    <property type="match status" value="1"/>
</dbReference>
<dbReference type="PROSITE" id="PS00375">
    <property type="entry name" value="UDPGT"/>
    <property type="match status" value="1"/>
</dbReference>
<accession>A0A3B1F026</accession>
<evidence type="ECO:0000256" key="1">
    <source>
        <dbReference type="ARBA" id="ARBA00009995"/>
    </source>
</evidence>
<keyword evidence="2 4" id="KW-0808">Transferase</keyword>
<sequence length="467" mass="52031">MFKVAKLLHHKGFHITFVHTEFNQRRLLRSRGPNALTGFPSFCFETIPDGLPPSDADVTQDIEALLESTSETCLIPFKELISRLNNNSSSSNVPPVTCIVSDVAMSFTLDASEELGLPNVVFWTASACGLMGYVQYHQLVQKGLIPLKDSSCLSNGYLNTIIDWIPSMENVCLKDLPSFIRTTDANDFMVNFIIKLMDRIRKACAVILNTFYTLEHDVLDALSSTFPNIYTIGPLHLLENQILVNDLVSSGGSNLWKEASDCVAWLDSKEPNSVVYVNFGSITVITSQQMIEFAWGLAKSNQAFLWIIRPDLVIEDSAILPSDFVSETKERGFFANWCPQEQVLNHPSIGGFLSHCGWNSILESIGAGVPLICWPFFADQQTNCWYCCTRLGIAMEIDNDVKRDEIAKVVLELMVEEKGREMKKKAGKLKRLAEEAIGLEAVTGSSSHQFFEKLVSTVLMSDVTVNC</sequence>
<comment type="catalytic activity">
    <reaction evidence="3">
        <text>7-deoxyloganetin + UDP-alpha-D-glucose = 7-deoxyloganin + UDP + H(+)</text>
        <dbReference type="Rhea" id="RHEA:39899"/>
        <dbReference type="ChEBI" id="CHEBI:15378"/>
        <dbReference type="ChEBI" id="CHEBI:18370"/>
        <dbReference type="ChEBI" id="CHEBI:58223"/>
        <dbReference type="ChEBI" id="CHEBI:58885"/>
        <dbReference type="ChEBI" id="CHEBI:76849"/>
        <dbReference type="EC" id="2.4.1.324"/>
    </reaction>
</comment>
<evidence type="ECO:0000256" key="3">
    <source>
        <dbReference type="ARBA" id="ARBA00051003"/>
    </source>
</evidence>
<gene>
    <name evidence="6" type="primary">NmGT6</name>
</gene>
<protein>
    <recommendedName>
        <fullName evidence="5">Glycosyltransferase</fullName>
        <ecNumber evidence="5">2.4.1.-</ecNumber>
    </recommendedName>
</protein>
<dbReference type="InterPro" id="IPR035595">
    <property type="entry name" value="UDP_glycos_trans_CS"/>
</dbReference>
<organism evidence="6">
    <name type="scientific">Nemophila menziesii</name>
    <name type="common">Baby blue eyes</name>
    <dbReference type="NCBI Taxonomy" id="79376"/>
    <lineage>
        <taxon>Eukaryota</taxon>
        <taxon>Viridiplantae</taxon>
        <taxon>Streptophyta</taxon>
        <taxon>Embryophyta</taxon>
        <taxon>Tracheophyta</taxon>
        <taxon>Spermatophyta</taxon>
        <taxon>Magnoliopsida</taxon>
        <taxon>eudicotyledons</taxon>
        <taxon>Gunneridae</taxon>
        <taxon>Pentapetalae</taxon>
        <taxon>asterids</taxon>
        <taxon>lamiids</taxon>
        <taxon>Boraginales</taxon>
        <taxon>Hydrophyllaceae</taxon>
        <taxon>Nemophila</taxon>
    </lineage>
</organism>
<dbReference type="Gene3D" id="3.40.50.2000">
    <property type="entry name" value="Glycogen Phosphorylase B"/>
    <property type="match status" value="2"/>
</dbReference>
<evidence type="ECO:0000313" key="6">
    <source>
        <dbReference type="EMBL" id="BBC62107.1"/>
    </source>
</evidence>
<proteinExistence type="evidence at transcript level"/>
<comment type="similarity">
    <text evidence="1 4">Belongs to the UDP-glycosyltransferase family.</text>
</comment>
<evidence type="ECO:0000256" key="5">
    <source>
        <dbReference type="RuleBase" id="RU362057"/>
    </source>
</evidence>
<dbReference type="Pfam" id="PF00201">
    <property type="entry name" value="UDPGT"/>
    <property type="match status" value="1"/>
</dbReference>
<dbReference type="InterPro" id="IPR002213">
    <property type="entry name" value="UDP_glucos_trans"/>
</dbReference>
<keyword evidence="4" id="KW-0328">Glycosyltransferase</keyword>
<reference evidence="6" key="1">
    <citation type="journal article" date="2018" name="Plant Cell Physiol.">
        <title>Identification and Characterization of Novel Nemophila menziesii Flavone Glucosyltransferases that Catalyze Biosynthesis of Flavone 7,4'-O-Diglucoside, a Key Component of Blue Metalloanthocyanins.</title>
        <authorList>
            <person name="Okitsu N."/>
            <person name="Matsui K."/>
            <person name="Horikawa M."/>
            <person name="Sugahara K."/>
            <person name="Tanaka Y."/>
        </authorList>
    </citation>
    <scope>NUCLEOTIDE SEQUENCE</scope>
    <source>
        <tissue evidence="6">Petal</tissue>
    </source>
</reference>
<dbReference type="PANTHER" id="PTHR11926">
    <property type="entry name" value="GLUCOSYL/GLUCURONOSYL TRANSFERASES"/>
    <property type="match status" value="1"/>
</dbReference>
<dbReference type="FunFam" id="3.40.50.2000:FF:000055">
    <property type="entry name" value="Glycosyltransferase"/>
    <property type="match status" value="1"/>
</dbReference>
<dbReference type="EC" id="2.4.1.-" evidence="5"/>
<name>A0A3B1F026_NEMME</name>
<evidence type="ECO:0000256" key="4">
    <source>
        <dbReference type="RuleBase" id="RU003718"/>
    </source>
</evidence>